<evidence type="ECO:0000313" key="3">
    <source>
        <dbReference type="Proteomes" id="UP000632063"/>
    </source>
</evidence>
<keyword evidence="3" id="KW-1185">Reference proteome</keyword>
<organism evidence="2 3">
    <name type="scientific">Roseibium litorale</name>
    <dbReference type="NCBI Taxonomy" id="2803841"/>
    <lineage>
        <taxon>Bacteria</taxon>
        <taxon>Pseudomonadati</taxon>
        <taxon>Pseudomonadota</taxon>
        <taxon>Alphaproteobacteria</taxon>
        <taxon>Hyphomicrobiales</taxon>
        <taxon>Stappiaceae</taxon>
        <taxon>Roseibium</taxon>
    </lineage>
</organism>
<dbReference type="Proteomes" id="UP000632063">
    <property type="component" value="Unassembled WGS sequence"/>
</dbReference>
<dbReference type="RefSeq" id="WP_192145985.1">
    <property type="nucleotide sequence ID" value="NZ_JACYXI010000001.1"/>
</dbReference>
<proteinExistence type="predicted"/>
<dbReference type="InterPro" id="IPR048136">
    <property type="entry name" value="STM3941-like"/>
</dbReference>
<sequence length="183" mass="20400">MHIDTTRPLEIAASPLKRIGLFLLSPVMAAVSLFPILYTWGTPDANSLVVFFCYIGVVLFSACGVLILWRTLKETGTVIEIRPDGIRDIRDIRVAAEVIPWSAVLDIYTWTYQRQSIMVVSIPQEVEQTLNLTRIARWSRKANTSLGADGLCISASGLKISYDQLLDATLQYLAAWQTAQENP</sequence>
<gene>
    <name evidence="2" type="ORF">IG616_02305</name>
</gene>
<keyword evidence="1" id="KW-0472">Membrane</keyword>
<evidence type="ECO:0000313" key="2">
    <source>
        <dbReference type="EMBL" id="MBD8890365.1"/>
    </source>
</evidence>
<reference evidence="3" key="1">
    <citation type="submission" date="2020-09" db="EMBL/GenBank/DDBJ databases">
        <title>The genome sequence of strain Labrenzia suaedae 4C16A.</title>
        <authorList>
            <person name="Liu Y."/>
        </authorList>
    </citation>
    <scope>NUCLEOTIDE SEQUENCE [LARGE SCALE GENOMIC DNA]</scope>
    <source>
        <strain evidence="3">4C16A</strain>
    </source>
</reference>
<evidence type="ECO:0000256" key="1">
    <source>
        <dbReference type="SAM" id="Phobius"/>
    </source>
</evidence>
<protein>
    <recommendedName>
        <fullName evidence="4">PH domain-containing protein</fullName>
    </recommendedName>
</protein>
<feature type="transmembrane region" description="Helical" evidence="1">
    <location>
        <begin position="47"/>
        <end position="69"/>
    </location>
</feature>
<accession>A0ABR9CIZ7</accession>
<evidence type="ECO:0008006" key="4">
    <source>
        <dbReference type="Google" id="ProtNLM"/>
    </source>
</evidence>
<reference evidence="2 3" key="2">
    <citation type="journal article" date="2021" name="Int. J. Syst. Evol. Microbiol.">
        <title>Roseibium litorale sp. nov., isolated from a tidal flat sediment and proposal for the reclassification of Labrenzia polysiphoniae as Roseibium polysiphoniae comb. nov.</title>
        <authorList>
            <person name="Liu Y."/>
            <person name="Pei T."/>
            <person name="Du J."/>
            <person name="Chao M."/>
            <person name="Deng M.R."/>
            <person name="Zhu H."/>
        </authorList>
    </citation>
    <scope>NUCLEOTIDE SEQUENCE [LARGE SCALE GENOMIC DNA]</scope>
    <source>
        <strain evidence="2 3">4C16A</strain>
    </source>
</reference>
<comment type="caution">
    <text evidence="2">The sequence shown here is derived from an EMBL/GenBank/DDBJ whole genome shotgun (WGS) entry which is preliminary data.</text>
</comment>
<keyword evidence="1" id="KW-1133">Transmembrane helix</keyword>
<dbReference type="NCBIfam" id="NF041635">
    <property type="entry name" value="STM3941_fam"/>
    <property type="match status" value="1"/>
</dbReference>
<dbReference type="EMBL" id="JACYXI010000001">
    <property type="protein sequence ID" value="MBD8890365.1"/>
    <property type="molecule type" value="Genomic_DNA"/>
</dbReference>
<keyword evidence="1" id="KW-0812">Transmembrane</keyword>
<name>A0ABR9CIZ7_9HYPH</name>
<feature type="transmembrane region" description="Helical" evidence="1">
    <location>
        <begin position="21"/>
        <end position="41"/>
    </location>
</feature>